<proteinExistence type="predicted"/>
<keyword evidence="2" id="KW-1185">Reference proteome</keyword>
<sequence>MRAPSSPVAAEVLLVEEDRRTLTEAKLRLENERLVGRKRSQEQLFKIAYMFRFTRKRKLLYPYDLPSLSQWH</sequence>
<dbReference type="EMBL" id="JAYWIO010000002">
    <property type="protein sequence ID" value="KAK7281280.1"/>
    <property type="molecule type" value="Genomic_DNA"/>
</dbReference>
<evidence type="ECO:0000313" key="1">
    <source>
        <dbReference type="EMBL" id="KAK7281280.1"/>
    </source>
</evidence>
<accession>A0AAN9FXS5</accession>
<dbReference type="Proteomes" id="UP001372338">
    <property type="component" value="Unassembled WGS sequence"/>
</dbReference>
<organism evidence="1 2">
    <name type="scientific">Crotalaria pallida</name>
    <name type="common">Smooth rattlebox</name>
    <name type="synonym">Crotalaria striata</name>
    <dbReference type="NCBI Taxonomy" id="3830"/>
    <lineage>
        <taxon>Eukaryota</taxon>
        <taxon>Viridiplantae</taxon>
        <taxon>Streptophyta</taxon>
        <taxon>Embryophyta</taxon>
        <taxon>Tracheophyta</taxon>
        <taxon>Spermatophyta</taxon>
        <taxon>Magnoliopsida</taxon>
        <taxon>eudicotyledons</taxon>
        <taxon>Gunneridae</taxon>
        <taxon>Pentapetalae</taxon>
        <taxon>rosids</taxon>
        <taxon>fabids</taxon>
        <taxon>Fabales</taxon>
        <taxon>Fabaceae</taxon>
        <taxon>Papilionoideae</taxon>
        <taxon>50 kb inversion clade</taxon>
        <taxon>genistoids sensu lato</taxon>
        <taxon>core genistoids</taxon>
        <taxon>Crotalarieae</taxon>
        <taxon>Crotalaria</taxon>
    </lineage>
</organism>
<dbReference type="AlphaFoldDB" id="A0AAN9FXS5"/>
<gene>
    <name evidence="1" type="ORF">RIF29_09111</name>
</gene>
<reference evidence="1 2" key="1">
    <citation type="submission" date="2024-01" db="EMBL/GenBank/DDBJ databases">
        <title>The genomes of 5 underutilized Papilionoideae crops provide insights into root nodulation and disease resistanc.</title>
        <authorList>
            <person name="Yuan L."/>
        </authorList>
    </citation>
    <scope>NUCLEOTIDE SEQUENCE [LARGE SCALE GENOMIC DNA]</scope>
    <source>
        <strain evidence="1">ZHUSHIDOU_FW_LH</strain>
        <tissue evidence="1">Leaf</tissue>
    </source>
</reference>
<protein>
    <submittedName>
        <fullName evidence="1">Uncharacterized protein</fullName>
    </submittedName>
</protein>
<name>A0AAN9FXS5_CROPI</name>
<comment type="caution">
    <text evidence="1">The sequence shown here is derived from an EMBL/GenBank/DDBJ whole genome shotgun (WGS) entry which is preliminary data.</text>
</comment>
<evidence type="ECO:0000313" key="2">
    <source>
        <dbReference type="Proteomes" id="UP001372338"/>
    </source>
</evidence>